<dbReference type="GeneID" id="93210402"/>
<dbReference type="GO" id="GO:0008408">
    <property type="term" value="F:3'-5' exonuclease activity"/>
    <property type="evidence" value="ECO:0007669"/>
    <property type="project" value="InterPro"/>
</dbReference>
<keyword evidence="3 6" id="KW-0540">Nuclease</keyword>
<keyword evidence="1 6" id="KW-0963">Cytoplasm</keyword>
<evidence type="ECO:0000256" key="2">
    <source>
        <dbReference type="ARBA" id="ARBA00022694"/>
    </source>
</evidence>
<name>F1T5C2_9ACTN</name>
<dbReference type="CDD" id="cd06142">
    <property type="entry name" value="RNaseD_exo"/>
    <property type="match status" value="1"/>
</dbReference>
<evidence type="ECO:0000256" key="3">
    <source>
        <dbReference type="ARBA" id="ARBA00022722"/>
    </source>
</evidence>
<dbReference type="Pfam" id="PF01612">
    <property type="entry name" value="DNA_pol_A_exo1"/>
    <property type="match status" value="1"/>
</dbReference>
<dbReference type="GO" id="GO:0042780">
    <property type="term" value="P:tRNA 3'-end processing"/>
    <property type="evidence" value="ECO:0007669"/>
    <property type="project" value="UniProtKB-UniRule"/>
</dbReference>
<reference evidence="8 9" key="1">
    <citation type="submission" date="2011-02" db="EMBL/GenBank/DDBJ databases">
        <authorList>
            <person name="Muzny D."/>
            <person name="Qin X."/>
            <person name="Buhay C."/>
            <person name="Dugan-Rocha S."/>
            <person name="Ding Y."/>
            <person name="Chen G."/>
            <person name="Hawes A."/>
            <person name="Holder M."/>
            <person name="Jhangiani S."/>
            <person name="Johnson A."/>
            <person name="Khan Z."/>
            <person name="Li Z."/>
            <person name="Liu W."/>
            <person name="Liu X."/>
            <person name="Perez L."/>
            <person name="Shen H."/>
            <person name="Wang Q."/>
            <person name="Watt J."/>
            <person name="Xi L."/>
            <person name="Xin Y."/>
            <person name="Zhou J."/>
            <person name="Deng J."/>
            <person name="Jiang H."/>
            <person name="Liu Y."/>
            <person name="Qu J."/>
            <person name="Song X.-Z."/>
            <person name="Zhang L."/>
            <person name="Villasana D."/>
            <person name="Johnson A."/>
            <person name="Liu J."/>
            <person name="Liyanage D."/>
            <person name="Lorensuhewa L."/>
            <person name="Robinson T."/>
            <person name="Song A."/>
            <person name="Song B.-B."/>
            <person name="Dinh H."/>
            <person name="Thornton R."/>
            <person name="Coyle M."/>
            <person name="Francisco L."/>
            <person name="Jackson L."/>
            <person name="Javaid M."/>
            <person name="Korchina V."/>
            <person name="Kovar C."/>
            <person name="Mata R."/>
            <person name="Mathew T."/>
            <person name="Ngo R."/>
            <person name="Nguyen L."/>
            <person name="Nguyen N."/>
            <person name="Okwuonu G."/>
            <person name="Ongeri F."/>
            <person name="Pham C."/>
            <person name="Simmons D."/>
            <person name="Wilczek-Boney K."/>
            <person name="Hale W."/>
            <person name="Jakkamsetti A."/>
            <person name="Pham P."/>
            <person name="Ruth R."/>
            <person name="San Lucas F."/>
            <person name="Warren J."/>
            <person name="Zhang J."/>
            <person name="Zhao Z."/>
            <person name="Zhou C."/>
            <person name="Zhu D."/>
            <person name="Lee S."/>
            <person name="Bess C."/>
            <person name="Blankenburg K."/>
            <person name="Forbes L."/>
            <person name="Fu Q."/>
            <person name="Gubbala S."/>
            <person name="Hirani K."/>
            <person name="Jayaseelan J.C."/>
            <person name="Lara F."/>
            <person name="Munidasa M."/>
            <person name="Palculict T."/>
            <person name="Patil S."/>
            <person name="Pu L.-L."/>
            <person name="Saada N."/>
            <person name="Tang L."/>
            <person name="Weissenberger G."/>
            <person name="Zhu Y."/>
            <person name="Hemphill L."/>
            <person name="Shang Y."/>
            <person name="Youmans B."/>
            <person name="Ayvaz T."/>
            <person name="Ross M."/>
            <person name="Santibanez J."/>
            <person name="Aqrawi P."/>
            <person name="Gross S."/>
            <person name="Joshi V."/>
            <person name="Fowler G."/>
            <person name="Nazareth L."/>
            <person name="Reid J."/>
            <person name="Worley K."/>
            <person name="Petrosino J."/>
            <person name="Highlander S."/>
            <person name="Gibbs R."/>
        </authorList>
    </citation>
    <scope>NUCLEOTIDE SEQUENCE [LARGE SCALE GENOMIC DNA]</scope>
    <source>
        <strain evidence="8 9">DSM 15829</strain>
    </source>
</reference>
<organism evidence="8 9">
    <name type="scientific">Fannyhessea vaginae DSM 15829</name>
    <dbReference type="NCBI Taxonomy" id="525256"/>
    <lineage>
        <taxon>Bacteria</taxon>
        <taxon>Bacillati</taxon>
        <taxon>Actinomycetota</taxon>
        <taxon>Coriobacteriia</taxon>
        <taxon>Coriobacteriales</taxon>
        <taxon>Atopobiaceae</taxon>
        <taxon>Fannyhessea</taxon>
    </lineage>
</organism>
<dbReference type="InterPro" id="IPR010997">
    <property type="entry name" value="HRDC-like_sf"/>
</dbReference>
<dbReference type="eggNOG" id="COG0349">
    <property type="taxonomic scope" value="Bacteria"/>
</dbReference>
<feature type="domain" description="HRDC" evidence="7">
    <location>
        <begin position="207"/>
        <end position="286"/>
    </location>
</feature>
<dbReference type="GO" id="GO:0033890">
    <property type="term" value="F:ribonuclease D activity"/>
    <property type="evidence" value="ECO:0007669"/>
    <property type="project" value="UniProtKB-UniRule"/>
</dbReference>
<dbReference type="InterPro" id="IPR012337">
    <property type="entry name" value="RNaseH-like_sf"/>
</dbReference>
<dbReference type="NCBIfam" id="TIGR01388">
    <property type="entry name" value="rnd"/>
    <property type="match status" value="1"/>
</dbReference>
<dbReference type="Proteomes" id="UP000005947">
    <property type="component" value="Unassembled WGS sequence"/>
</dbReference>
<dbReference type="PANTHER" id="PTHR47649">
    <property type="entry name" value="RIBONUCLEASE D"/>
    <property type="match status" value="1"/>
</dbReference>
<dbReference type="RefSeq" id="WP_006302982.1">
    <property type="nucleotide sequence ID" value="NZ_ACGK02000001.1"/>
</dbReference>
<dbReference type="AlphaFoldDB" id="F1T5C2"/>
<dbReference type="HAMAP" id="MF_01899">
    <property type="entry name" value="RNase_D"/>
    <property type="match status" value="1"/>
</dbReference>
<keyword evidence="9" id="KW-1185">Reference proteome</keyword>
<dbReference type="SUPFAM" id="SSF47819">
    <property type="entry name" value="HRDC-like"/>
    <property type="match status" value="2"/>
</dbReference>
<dbReference type="EMBL" id="ACGK02000001">
    <property type="protein sequence ID" value="EGF23853.1"/>
    <property type="molecule type" value="Genomic_DNA"/>
</dbReference>
<dbReference type="GO" id="GO:0005737">
    <property type="term" value="C:cytoplasm"/>
    <property type="evidence" value="ECO:0007669"/>
    <property type="project" value="UniProtKB-SubCell"/>
</dbReference>
<dbReference type="Gene3D" id="1.10.150.80">
    <property type="entry name" value="HRDC domain"/>
    <property type="match status" value="1"/>
</dbReference>
<comment type="similarity">
    <text evidence="6">Belongs to the RNase D family.</text>
</comment>
<protein>
    <recommendedName>
        <fullName evidence="6">Ribonuclease D</fullName>
        <shortName evidence="6">RNase D</shortName>
        <ecNumber evidence="6">3.1.13.5</ecNumber>
    </recommendedName>
</protein>
<sequence length="376" mass="43517">MYIETYEQLASFCERATKSDVLAIDTEFMREKTFYPKLCLIQLATRSEIVLVDPLSIPDLTDLCKLFLDKKITKIFHACSQDLELIYDIFSCLPKPVFDTQVAAAFLGHRFQIGYGPLVDALCHVHLPKAESLTDWTRRPLAEEQLEYAADDVRYLPRMYDTLLHELKEKERYAWFLEEMHEVCNEHHVIKKPQEAYLHMRRISSLTRKQLAIAREIGIWRDVIASHKDIPRKWVIPDEIVIDLCKSVPKTMERLERIRSVDTLSIDDKQTLLQAIEKGVACPRELYPTTKRHERASQEMESVVDLMYALVRLQSEKTGVATQLLATRDDLCAFVRGVSDTQLSDSWRFEMIGQKLQALMEGRVGLTVKDGKVELL</sequence>
<evidence type="ECO:0000313" key="9">
    <source>
        <dbReference type="Proteomes" id="UP000005947"/>
    </source>
</evidence>
<dbReference type="GO" id="GO:0003676">
    <property type="term" value="F:nucleic acid binding"/>
    <property type="evidence" value="ECO:0007669"/>
    <property type="project" value="InterPro"/>
</dbReference>
<dbReference type="InterPro" id="IPR002562">
    <property type="entry name" value="3'-5'_exonuclease_dom"/>
</dbReference>
<dbReference type="PANTHER" id="PTHR47649:SF1">
    <property type="entry name" value="RIBONUCLEASE D"/>
    <property type="match status" value="1"/>
</dbReference>
<evidence type="ECO:0000256" key="6">
    <source>
        <dbReference type="HAMAP-Rule" id="MF_01899"/>
    </source>
</evidence>
<comment type="subcellular location">
    <subcellularLocation>
        <location evidence="6">Cytoplasm</location>
    </subcellularLocation>
</comment>
<keyword evidence="4 6" id="KW-0378">Hydrolase</keyword>
<proteinExistence type="inferred from homology"/>
<dbReference type="GO" id="GO:0000166">
    <property type="term" value="F:nucleotide binding"/>
    <property type="evidence" value="ECO:0007669"/>
    <property type="project" value="InterPro"/>
</dbReference>
<evidence type="ECO:0000256" key="5">
    <source>
        <dbReference type="ARBA" id="ARBA00022839"/>
    </source>
</evidence>
<comment type="caution">
    <text evidence="8">The sequence shown here is derived from an EMBL/GenBank/DDBJ whole genome shotgun (WGS) entry which is preliminary data.</text>
</comment>
<dbReference type="InterPro" id="IPR044876">
    <property type="entry name" value="HRDC_dom_sf"/>
</dbReference>
<evidence type="ECO:0000313" key="8">
    <source>
        <dbReference type="EMBL" id="EGF23853.1"/>
    </source>
</evidence>
<dbReference type="PROSITE" id="PS50967">
    <property type="entry name" value="HRDC"/>
    <property type="match status" value="1"/>
</dbReference>
<dbReference type="Gene3D" id="3.30.420.10">
    <property type="entry name" value="Ribonuclease H-like superfamily/Ribonuclease H"/>
    <property type="match status" value="1"/>
</dbReference>
<evidence type="ECO:0000259" key="7">
    <source>
        <dbReference type="PROSITE" id="PS50967"/>
    </source>
</evidence>
<dbReference type="InterPro" id="IPR006292">
    <property type="entry name" value="RNase_D"/>
</dbReference>
<dbReference type="InterPro" id="IPR051086">
    <property type="entry name" value="RNase_D-like"/>
</dbReference>
<dbReference type="InterPro" id="IPR002121">
    <property type="entry name" value="HRDC_dom"/>
</dbReference>
<accession>F1T5C2</accession>
<dbReference type="InterPro" id="IPR036397">
    <property type="entry name" value="RNaseH_sf"/>
</dbReference>
<keyword evidence="2 6" id="KW-0819">tRNA processing</keyword>
<keyword evidence="5 6" id="KW-0269">Exonuclease</keyword>
<dbReference type="Pfam" id="PF00570">
    <property type="entry name" value="HRDC"/>
    <property type="match status" value="1"/>
</dbReference>
<dbReference type="SMART" id="SM00474">
    <property type="entry name" value="35EXOc"/>
    <property type="match status" value="1"/>
</dbReference>
<comment type="function">
    <text evidence="6">Exonuclease involved in the 3' processing of various precursor tRNAs. Initiates hydrolysis at the 3'-terminus of an RNA molecule and releases 5'-mononucleotides.</text>
</comment>
<comment type="cofactor">
    <cofactor evidence="6">
        <name>a divalent metal cation</name>
        <dbReference type="ChEBI" id="CHEBI:60240"/>
    </cofactor>
</comment>
<gene>
    <name evidence="6 8" type="primary">rnd</name>
    <name evidence="8" type="ORF">HMPREF0091_10800</name>
</gene>
<dbReference type="SUPFAM" id="SSF53098">
    <property type="entry name" value="Ribonuclease H-like"/>
    <property type="match status" value="1"/>
</dbReference>
<evidence type="ECO:0000256" key="1">
    <source>
        <dbReference type="ARBA" id="ARBA00022490"/>
    </source>
</evidence>
<dbReference type="EC" id="3.1.13.5" evidence="6"/>
<comment type="catalytic activity">
    <reaction evidence="6">
        <text>Exonucleolytic cleavage that removes extra residues from the 3'-terminus of tRNA to produce 5'-mononucleotides.</text>
        <dbReference type="EC" id="3.1.13.5"/>
    </reaction>
</comment>
<dbReference type="OrthoDB" id="144122at2"/>
<evidence type="ECO:0000256" key="4">
    <source>
        <dbReference type="ARBA" id="ARBA00022801"/>
    </source>
</evidence>